<dbReference type="InterPro" id="IPR029058">
    <property type="entry name" value="AB_hydrolase_fold"/>
</dbReference>
<dbReference type="PANTHER" id="PTHR43248">
    <property type="entry name" value="2-SUCCINYL-6-HYDROXY-2,4-CYCLOHEXADIENE-1-CARBOXYLATE SYNTHASE"/>
    <property type="match status" value="1"/>
</dbReference>
<name>A0A0D2HTW1_CLAB1</name>
<dbReference type="EMBL" id="KN846982">
    <property type="protein sequence ID" value="KIW96868.1"/>
    <property type="molecule type" value="Genomic_DNA"/>
</dbReference>
<dbReference type="SUPFAM" id="SSF53474">
    <property type="entry name" value="alpha/beta-Hydrolases"/>
    <property type="match status" value="1"/>
</dbReference>
<protein>
    <recommendedName>
        <fullName evidence="4">Peptidase S33 tripeptidyl aminopeptidase-like C-terminal domain-containing protein</fullName>
    </recommendedName>
</protein>
<dbReference type="Proteomes" id="UP000053789">
    <property type="component" value="Unassembled WGS sequence"/>
</dbReference>
<evidence type="ECO:0000313" key="5">
    <source>
        <dbReference type="EMBL" id="KIW96868.1"/>
    </source>
</evidence>
<evidence type="ECO:0000313" key="6">
    <source>
        <dbReference type="Proteomes" id="UP000053789"/>
    </source>
</evidence>
<feature type="domain" description="Peptidase S33 tripeptidyl aminopeptidase-like C-terminal" evidence="4">
    <location>
        <begin position="487"/>
        <end position="601"/>
    </location>
</feature>
<dbReference type="GeneID" id="27695187"/>
<dbReference type="InterPro" id="IPR013595">
    <property type="entry name" value="Pept_S33_TAP-like_C"/>
</dbReference>
<keyword evidence="3" id="KW-0732">Signal</keyword>
<keyword evidence="6" id="KW-1185">Reference proteome</keyword>
<proteinExistence type="inferred from homology"/>
<evidence type="ECO:0000256" key="2">
    <source>
        <dbReference type="ARBA" id="ARBA00022801"/>
    </source>
</evidence>
<evidence type="ECO:0000256" key="3">
    <source>
        <dbReference type="SAM" id="SignalP"/>
    </source>
</evidence>
<dbReference type="Gene3D" id="3.40.50.1820">
    <property type="entry name" value="alpha/beta hydrolase"/>
    <property type="match status" value="1"/>
</dbReference>
<feature type="chain" id="PRO_5002243549" description="Peptidase S33 tripeptidyl aminopeptidase-like C-terminal domain-containing protein" evidence="3">
    <location>
        <begin position="23"/>
        <end position="610"/>
    </location>
</feature>
<dbReference type="OrthoDB" id="425534at2759"/>
<dbReference type="RefSeq" id="XP_016623537.1">
    <property type="nucleotide sequence ID" value="XM_016760016.1"/>
</dbReference>
<dbReference type="VEuPathDB" id="FungiDB:Z519_02259"/>
<keyword evidence="2" id="KW-0378">Hydrolase</keyword>
<gene>
    <name evidence="5" type="ORF">Z519_02259</name>
</gene>
<feature type="signal peptide" evidence="3">
    <location>
        <begin position="1"/>
        <end position="22"/>
    </location>
</feature>
<dbReference type="Pfam" id="PF08386">
    <property type="entry name" value="Abhydrolase_4"/>
    <property type="match status" value="1"/>
</dbReference>
<comment type="similarity">
    <text evidence="1">Belongs to the peptidase S33 family.</text>
</comment>
<dbReference type="InterPro" id="IPR051601">
    <property type="entry name" value="Serine_prot/Carboxylest_S33"/>
</dbReference>
<dbReference type="AlphaFoldDB" id="A0A0D2HTW1"/>
<organism evidence="5 6">
    <name type="scientific">Cladophialophora bantiana (strain ATCC 10958 / CBS 173.52 / CDC B-1940 / NIH 8579)</name>
    <name type="common">Xylohypha bantiana</name>
    <dbReference type="NCBI Taxonomy" id="1442370"/>
    <lineage>
        <taxon>Eukaryota</taxon>
        <taxon>Fungi</taxon>
        <taxon>Dikarya</taxon>
        <taxon>Ascomycota</taxon>
        <taxon>Pezizomycotina</taxon>
        <taxon>Eurotiomycetes</taxon>
        <taxon>Chaetothyriomycetidae</taxon>
        <taxon>Chaetothyriales</taxon>
        <taxon>Herpotrichiellaceae</taxon>
        <taxon>Cladophialophora</taxon>
    </lineage>
</organism>
<evidence type="ECO:0000259" key="4">
    <source>
        <dbReference type="Pfam" id="PF08386"/>
    </source>
</evidence>
<evidence type="ECO:0000256" key="1">
    <source>
        <dbReference type="ARBA" id="ARBA00010088"/>
    </source>
</evidence>
<reference evidence="5" key="1">
    <citation type="submission" date="2015-01" db="EMBL/GenBank/DDBJ databases">
        <title>The Genome Sequence of Cladophialophora bantiana CBS 173.52.</title>
        <authorList>
            <consortium name="The Broad Institute Genomics Platform"/>
            <person name="Cuomo C."/>
            <person name="de Hoog S."/>
            <person name="Gorbushina A."/>
            <person name="Stielow B."/>
            <person name="Teixiera M."/>
            <person name="Abouelleil A."/>
            <person name="Chapman S.B."/>
            <person name="Priest M."/>
            <person name="Young S.K."/>
            <person name="Wortman J."/>
            <person name="Nusbaum C."/>
            <person name="Birren B."/>
        </authorList>
    </citation>
    <scope>NUCLEOTIDE SEQUENCE [LARGE SCALE GENOMIC DNA]</scope>
    <source>
        <strain evidence="5">CBS 173.52</strain>
    </source>
</reference>
<accession>A0A0D2HTW1</accession>
<dbReference type="GO" id="GO:0016787">
    <property type="term" value="F:hydrolase activity"/>
    <property type="evidence" value="ECO:0007669"/>
    <property type="project" value="UniProtKB-KW"/>
</dbReference>
<dbReference type="PANTHER" id="PTHR43248:SF25">
    <property type="entry name" value="AB HYDROLASE-1 DOMAIN-CONTAINING PROTEIN-RELATED"/>
    <property type="match status" value="1"/>
</dbReference>
<dbReference type="HOGENOM" id="CLU_013364_5_2_1"/>
<sequence>MRPSLGTLWASFLTLLIGHGFAFSIHPYPTGVKATGAFNWTEIPSSRELQYHKCYGSFECARLEVPLDWSNLSNPRSVVLAVTRLPAVVDVGDESFGGTVIINPGGPSGSGVATVLWAGKSIQNVLDGDKHFEILSFDPRGVQFSTPSLACFEDDTSRYTLDLLGAGAGSLESNQNALDVKWGIDKSLGLLCAQTSKGRFSDGSTIRQFVSTTLVAHDMVEIVDQVDAHLRRQLSSKGRNRQNQQSLLSAKSNEDPPLLNYWGLSYGSYLGNTFASMFPHRIGRMVLDGVVDADDYAATGWTTNLQDNNKTWTKFFEYCFEAGTKCALSNPAITGPEEMRTQVETFLQGLKNNPMPLVQNDNAYILTYLNMKSIIHIHLYQPIQLWPLLALVLKSLMEQDVYSAISAWKSWKSWPFPELRDFAPLPPNAPHIPMLSDVFMAKDLPLPTNYPWQLESGISILCGDGDDITSRSKRDFAEYLDLLQSQSPLIGSIWAEITLHCVHWPLANRPSAKNRFTGPFQSNLSDYDPRGSPLLFIGNTADPVTPVRNAIKMAERHEGSVVFTQDMPGHCAGTTNPSVCTFGILKRFFAHGELPEAGLVCQAAVKPWDI</sequence>